<evidence type="ECO:0000256" key="4">
    <source>
        <dbReference type="ARBA" id="ARBA00022801"/>
    </source>
</evidence>
<feature type="transmembrane region" description="Helical" evidence="7">
    <location>
        <begin position="131"/>
        <end position="151"/>
    </location>
</feature>
<dbReference type="PANTHER" id="PTHR43731">
    <property type="entry name" value="RHOMBOID PROTEASE"/>
    <property type="match status" value="1"/>
</dbReference>
<feature type="domain" description="Peptidase S54 rhomboid" evidence="8">
    <location>
        <begin position="69"/>
        <end position="219"/>
    </location>
</feature>
<feature type="transmembrane region" description="Helical" evidence="7">
    <location>
        <begin position="67"/>
        <end position="96"/>
    </location>
</feature>
<evidence type="ECO:0000313" key="9">
    <source>
        <dbReference type="EMBL" id="PWG64300.1"/>
    </source>
</evidence>
<comment type="caution">
    <text evidence="9">The sequence shown here is derived from an EMBL/GenBank/DDBJ whole genome shotgun (WGS) entry which is preliminary data.</text>
</comment>
<dbReference type="Pfam" id="PF01694">
    <property type="entry name" value="Rhomboid"/>
    <property type="match status" value="1"/>
</dbReference>
<sequence>MIPLRDDNPTRRTPVLTPALLGACVLVFLWQVSLPPEAARQAVYAFGVTPAVLTGAARLPAEVAAVPAWLTVFTSMFLHGGWLHLIGNMLYLWIFGDNVEDDLGHGRFLLFYLLCGAAAVAAQAVPAPESTVPMIGASGAISGILGAYLVLHPRARVLVLIPLGLFSQLLRLPAMLVLGLWFGLQLLSSLGQGDGGGVAFRAHVGGFVAGLVLAPLMRRRAVRRGR</sequence>
<evidence type="ECO:0000256" key="5">
    <source>
        <dbReference type="ARBA" id="ARBA00022989"/>
    </source>
</evidence>
<dbReference type="FunFam" id="1.20.1540.10:FF:000027">
    <property type="entry name" value="Rhomboid family intramembrane serine protease"/>
    <property type="match status" value="1"/>
</dbReference>
<gene>
    <name evidence="9" type="ORF">DEM34_05295</name>
</gene>
<dbReference type="EMBL" id="QFFI01000006">
    <property type="protein sequence ID" value="PWG64300.1"/>
    <property type="molecule type" value="Genomic_DNA"/>
</dbReference>
<dbReference type="InterPro" id="IPR022764">
    <property type="entry name" value="Peptidase_S54_rhomboid_dom"/>
</dbReference>
<dbReference type="GO" id="GO:0004252">
    <property type="term" value="F:serine-type endopeptidase activity"/>
    <property type="evidence" value="ECO:0007669"/>
    <property type="project" value="InterPro"/>
</dbReference>
<keyword evidence="9" id="KW-0645">Protease</keyword>
<evidence type="ECO:0000256" key="6">
    <source>
        <dbReference type="ARBA" id="ARBA00023136"/>
    </source>
</evidence>
<comment type="subcellular location">
    <subcellularLocation>
        <location evidence="1">Membrane</location>
        <topology evidence="1">Multi-pass membrane protein</topology>
    </subcellularLocation>
</comment>
<protein>
    <submittedName>
        <fullName evidence="9">Rhomboid family intramembrane serine protease</fullName>
    </submittedName>
</protein>
<dbReference type="RefSeq" id="WP_109676998.1">
    <property type="nucleotide sequence ID" value="NZ_CP086615.1"/>
</dbReference>
<name>A0A2U2N5A6_9GAMM</name>
<evidence type="ECO:0000256" key="1">
    <source>
        <dbReference type="ARBA" id="ARBA00004141"/>
    </source>
</evidence>
<accession>A0A2U2N5A6</accession>
<dbReference type="OrthoDB" id="9814037at2"/>
<feature type="transmembrane region" description="Helical" evidence="7">
    <location>
        <begin position="108"/>
        <end position="125"/>
    </location>
</feature>
<comment type="similarity">
    <text evidence="2">Belongs to the peptidase S54 family.</text>
</comment>
<dbReference type="GO" id="GO:0006508">
    <property type="term" value="P:proteolysis"/>
    <property type="evidence" value="ECO:0007669"/>
    <property type="project" value="UniProtKB-KW"/>
</dbReference>
<keyword evidence="5 7" id="KW-1133">Transmembrane helix</keyword>
<proteinExistence type="inferred from homology"/>
<keyword evidence="10" id="KW-1185">Reference proteome</keyword>
<dbReference type="Gene3D" id="1.20.1540.10">
    <property type="entry name" value="Rhomboid-like"/>
    <property type="match status" value="1"/>
</dbReference>
<reference evidence="9 10" key="1">
    <citation type="submission" date="2018-05" db="EMBL/GenBank/DDBJ databases">
        <title>Spiribacter halobius sp. nov., a moderately halophilic bacterium isolated from marine solar saltern.</title>
        <authorList>
            <person name="Zheng W.-S."/>
            <person name="Lu D.-C."/>
            <person name="Du Z.-J."/>
        </authorList>
    </citation>
    <scope>NUCLEOTIDE SEQUENCE [LARGE SCALE GENOMIC DNA]</scope>
    <source>
        <strain evidence="9 10">E85</strain>
    </source>
</reference>
<feature type="transmembrane region" description="Helical" evidence="7">
    <location>
        <begin position="158"/>
        <end position="184"/>
    </location>
</feature>
<organism evidence="9 10">
    <name type="scientific">Sediminicurvatus halobius</name>
    <dbReference type="NCBI Taxonomy" id="2182432"/>
    <lineage>
        <taxon>Bacteria</taxon>
        <taxon>Pseudomonadati</taxon>
        <taxon>Pseudomonadota</taxon>
        <taxon>Gammaproteobacteria</taxon>
        <taxon>Chromatiales</taxon>
        <taxon>Ectothiorhodospiraceae</taxon>
        <taxon>Sediminicurvatus</taxon>
    </lineage>
</organism>
<dbReference type="GO" id="GO:0016020">
    <property type="term" value="C:membrane"/>
    <property type="evidence" value="ECO:0007669"/>
    <property type="project" value="UniProtKB-SubCell"/>
</dbReference>
<evidence type="ECO:0000313" key="10">
    <source>
        <dbReference type="Proteomes" id="UP000245474"/>
    </source>
</evidence>
<evidence type="ECO:0000256" key="2">
    <source>
        <dbReference type="ARBA" id="ARBA00009045"/>
    </source>
</evidence>
<evidence type="ECO:0000256" key="7">
    <source>
        <dbReference type="SAM" id="Phobius"/>
    </source>
</evidence>
<evidence type="ECO:0000256" key="3">
    <source>
        <dbReference type="ARBA" id="ARBA00022692"/>
    </source>
</evidence>
<feature type="transmembrane region" description="Helical" evidence="7">
    <location>
        <begin position="12"/>
        <end position="30"/>
    </location>
</feature>
<keyword evidence="3 7" id="KW-0812">Transmembrane</keyword>
<feature type="transmembrane region" description="Helical" evidence="7">
    <location>
        <begin position="196"/>
        <end position="216"/>
    </location>
</feature>
<dbReference type="Proteomes" id="UP000245474">
    <property type="component" value="Unassembled WGS sequence"/>
</dbReference>
<dbReference type="PROSITE" id="PS51257">
    <property type="entry name" value="PROKAR_LIPOPROTEIN"/>
    <property type="match status" value="1"/>
</dbReference>
<evidence type="ECO:0000259" key="8">
    <source>
        <dbReference type="Pfam" id="PF01694"/>
    </source>
</evidence>
<dbReference type="InterPro" id="IPR050925">
    <property type="entry name" value="Rhomboid_protease_S54"/>
</dbReference>
<dbReference type="InterPro" id="IPR035952">
    <property type="entry name" value="Rhomboid-like_sf"/>
</dbReference>
<dbReference type="SUPFAM" id="SSF144091">
    <property type="entry name" value="Rhomboid-like"/>
    <property type="match status" value="1"/>
</dbReference>
<dbReference type="PANTHER" id="PTHR43731:SF14">
    <property type="entry name" value="PRESENILIN-ASSOCIATED RHOMBOID-LIKE PROTEIN, MITOCHONDRIAL"/>
    <property type="match status" value="1"/>
</dbReference>
<dbReference type="AlphaFoldDB" id="A0A2U2N5A6"/>
<keyword evidence="4" id="KW-0378">Hydrolase</keyword>
<keyword evidence="6 7" id="KW-0472">Membrane</keyword>